<gene>
    <name evidence="3" type="ORF">MSMAW_0660</name>
</gene>
<dbReference type="AlphaFoldDB" id="A0A0E3LEU9"/>
<organism evidence="3 4">
    <name type="scientific">Methanosarcina mazei WWM610</name>
    <dbReference type="NCBI Taxonomy" id="1434117"/>
    <lineage>
        <taxon>Archaea</taxon>
        <taxon>Methanobacteriati</taxon>
        <taxon>Methanobacteriota</taxon>
        <taxon>Stenosarchaea group</taxon>
        <taxon>Methanomicrobia</taxon>
        <taxon>Methanosarcinales</taxon>
        <taxon>Methanosarcinaceae</taxon>
        <taxon>Methanosarcina</taxon>
    </lineage>
</organism>
<dbReference type="RefSeq" id="WP_080925739.1">
    <property type="nucleotide sequence ID" value="NZ_CP009509.1"/>
</dbReference>
<dbReference type="InterPro" id="IPR028098">
    <property type="entry name" value="Glyco_trans_4-like_N"/>
</dbReference>
<feature type="domain" description="Glycosyl transferase family 1" evidence="1">
    <location>
        <begin position="184"/>
        <end position="333"/>
    </location>
</feature>
<dbReference type="GeneID" id="24850286"/>
<dbReference type="InterPro" id="IPR050194">
    <property type="entry name" value="Glycosyltransferase_grp1"/>
</dbReference>
<dbReference type="PATRIC" id="fig|1434117.4.peg.816"/>
<dbReference type="Gene3D" id="3.40.50.2000">
    <property type="entry name" value="Glycogen Phosphorylase B"/>
    <property type="match status" value="2"/>
</dbReference>
<dbReference type="GO" id="GO:0016757">
    <property type="term" value="F:glycosyltransferase activity"/>
    <property type="evidence" value="ECO:0007669"/>
    <property type="project" value="InterPro"/>
</dbReference>
<name>A0A0E3LEU9_METMZ</name>
<evidence type="ECO:0000259" key="1">
    <source>
        <dbReference type="Pfam" id="PF00534"/>
    </source>
</evidence>
<accession>A0A0E3LEU9</accession>
<sequence>MKILHTVELYHPSVGGSQEVVRQLSERLVRLGHDVTVATTDLPERNFKVYNGVKIEEFNIWGSEVTGFSGEVESYKQFLLESNFDIIMNYGAQQWATDLMLPILDKISAKKVIVPCGFSGLYLSKYGKYFEKMKSLLRQYDSCVYLSNNYRDINFARKYGAAENCIIIPNGAALDEFELKPNIEIRAALNIPKDHFLIMHVGSHTGMKGHKEAIKIFKKAKIKHSTFLIVANSFGGGCIRRCLLAEKLYKYSPFSKLSDKKIVITFLTREETVAAYHEADLFLFPSNVECSPIVLFEAIASKTPFLVTDVGNSKEIIEWTNGGELLPTLKRANGFVKADVNKSVKTLENIYNDKGKRQFLSVNGYNSWKNSFTWELIAKRYEALYLKLIDDNK</sequence>
<dbReference type="Pfam" id="PF13439">
    <property type="entry name" value="Glyco_transf_4"/>
    <property type="match status" value="1"/>
</dbReference>
<dbReference type="PANTHER" id="PTHR45947:SF3">
    <property type="entry name" value="SULFOQUINOVOSYL TRANSFERASE SQD2"/>
    <property type="match status" value="1"/>
</dbReference>
<dbReference type="SUPFAM" id="SSF53756">
    <property type="entry name" value="UDP-Glycosyltransferase/glycogen phosphorylase"/>
    <property type="match status" value="1"/>
</dbReference>
<dbReference type="EMBL" id="CP009509">
    <property type="protein sequence ID" value="AKB39651.1"/>
    <property type="molecule type" value="Genomic_DNA"/>
</dbReference>
<reference evidence="3 4" key="1">
    <citation type="submission" date="2014-07" db="EMBL/GenBank/DDBJ databases">
        <title>Methanogenic archaea and the global carbon cycle.</title>
        <authorList>
            <person name="Henriksen J.R."/>
            <person name="Luke J."/>
            <person name="Reinhart S."/>
            <person name="Benedict M.N."/>
            <person name="Youngblut N.D."/>
            <person name="Metcalf M.E."/>
            <person name="Whitaker R.J."/>
            <person name="Metcalf W.W."/>
        </authorList>
    </citation>
    <scope>NUCLEOTIDE SEQUENCE [LARGE SCALE GENOMIC DNA]</scope>
    <source>
        <strain evidence="3 4">WWM610</strain>
    </source>
</reference>
<dbReference type="Pfam" id="PF00534">
    <property type="entry name" value="Glycos_transf_1"/>
    <property type="match status" value="1"/>
</dbReference>
<dbReference type="PANTHER" id="PTHR45947">
    <property type="entry name" value="SULFOQUINOVOSYL TRANSFERASE SQD2"/>
    <property type="match status" value="1"/>
</dbReference>
<dbReference type="Proteomes" id="UP000033058">
    <property type="component" value="Chromosome"/>
</dbReference>
<proteinExistence type="predicted"/>
<evidence type="ECO:0000259" key="2">
    <source>
        <dbReference type="Pfam" id="PF13439"/>
    </source>
</evidence>
<keyword evidence="3" id="KW-0808">Transferase</keyword>
<evidence type="ECO:0000313" key="4">
    <source>
        <dbReference type="Proteomes" id="UP000033058"/>
    </source>
</evidence>
<dbReference type="InterPro" id="IPR001296">
    <property type="entry name" value="Glyco_trans_1"/>
</dbReference>
<dbReference type="HOGENOM" id="CLU_635725_0_0_2"/>
<feature type="domain" description="Glycosyltransferase subfamily 4-like N-terminal" evidence="2">
    <location>
        <begin position="14"/>
        <end position="175"/>
    </location>
</feature>
<protein>
    <submittedName>
        <fullName evidence="3">Glycosyl transferase, group 1</fullName>
    </submittedName>
</protein>
<dbReference type="CDD" id="cd03801">
    <property type="entry name" value="GT4_PimA-like"/>
    <property type="match status" value="1"/>
</dbReference>
<evidence type="ECO:0000313" key="3">
    <source>
        <dbReference type="EMBL" id="AKB39651.1"/>
    </source>
</evidence>